<evidence type="ECO:0000313" key="1">
    <source>
        <dbReference type="EMBL" id="RUP46195.1"/>
    </source>
</evidence>
<dbReference type="AlphaFoldDB" id="A0A433D5U6"/>
<gene>
    <name evidence="1" type="ORF">BC936DRAFT_147233</name>
</gene>
<protein>
    <submittedName>
        <fullName evidence="1">Uncharacterized protein</fullName>
    </submittedName>
</protein>
<dbReference type="OrthoDB" id="1939598at2759"/>
<name>A0A433D5U6_9FUNG</name>
<sequence length="113" mass="12577">MYMSVPEWHVCARMACLCSTGGEVAMFTCEPNQSVALIHIKKAKVSHPIVYVARQRYPSPTDLMARPGYGKAQSCQGHQQGHGMGWDVPTRLWLPSTLAHLKIVCHVRNRFGG</sequence>
<reference evidence="1 2" key="1">
    <citation type="journal article" date="2018" name="New Phytol.">
        <title>Phylogenomics of Endogonaceae and evolution of mycorrhizas within Mucoromycota.</title>
        <authorList>
            <person name="Chang Y."/>
            <person name="Desiro A."/>
            <person name="Na H."/>
            <person name="Sandor L."/>
            <person name="Lipzen A."/>
            <person name="Clum A."/>
            <person name="Barry K."/>
            <person name="Grigoriev I.V."/>
            <person name="Martin F.M."/>
            <person name="Stajich J.E."/>
            <person name="Smith M.E."/>
            <person name="Bonito G."/>
            <person name="Spatafora J.W."/>
        </authorList>
    </citation>
    <scope>NUCLEOTIDE SEQUENCE [LARGE SCALE GENOMIC DNA]</scope>
    <source>
        <strain evidence="1 2">GMNB39</strain>
    </source>
</reference>
<dbReference type="EMBL" id="RBNI01006179">
    <property type="protein sequence ID" value="RUP46195.1"/>
    <property type="molecule type" value="Genomic_DNA"/>
</dbReference>
<comment type="caution">
    <text evidence="1">The sequence shown here is derived from an EMBL/GenBank/DDBJ whole genome shotgun (WGS) entry which is preliminary data.</text>
</comment>
<dbReference type="Proteomes" id="UP000268093">
    <property type="component" value="Unassembled WGS sequence"/>
</dbReference>
<accession>A0A433D5U6</accession>
<proteinExistence type="predicted"/>
<keyword evidence="2" id="KW-1185">Reference proteome</keyword>
<organism evidence="1 2">
    <name type="scientific">Jimgerdemannia flammicorona</name>
    <dbReference type="NCBI Taxonomy" id="994334"/>
    <lineage>
        <taxon>Eukaryota</taxon>
        <taxon>Fungi</taxon>
        <taxon>Fungi incertae sedis</taxon>
        <taxon>Mucoromycota</taxon>
        <taxon>Mucoromycotina</taxon>
        <taxon>Endogonomycetes</taxon>
        <taxon>Endogonales</taxon>
        <taxon>Endogonaceae</taxon>
        <taxon>Jimgerdemannia</taxon>
    </lineage>
</organism>
<evidence type="ECO:0000313" key="2">
    <source>
        <dbReference type="Proteomes" id="UP000268093"/>
    </source>
</evidence>